<reference evidence="11" key="1">
    <citation type="submission" date="2023-10" db="EMBL/GenBank/DDBJ databases">
        <title>Genome assemblies of two species of porcelain crab, Petrolisthes cinctipes and Petrolisthes manimaculis (Anomura: Porcellanidae).</title>
        <authorList>
            <person name="Angst P."/>
        </authorList>
    </citation>
    <scope>NUCLEOTIDE SEQUENCE</scope>
    <source>
        <strain evidence="11">PB745_01</strain>
        <tissue evidence="11">Gill</tissue>
    </source>
</reference>
<comment type="caution">
    <text evidence="11">The sequence shown here is derived from an EMBL/GenBank/DDBJ whole genome shotgun (WGS) entry which is preliminary data.</text>
</comment>
<gene>
    <name evidence="11" type="ORF">Pcinc_035668</name>
</gene>
<dbReference type="FunFam" id="3.30.2460.20:FF:000001">
    <property type="entry name" value="Wnt homolog"/>
    <property type="match status" value="1"/>
</dbReference>
<dbReference type="GO" id="GO:0000902">
    <property type="term" value="P:cell morphogenesis"/>
    <property type="evidence" value="ECO:0007669"/>
    <property type="project" value="UniProtKB-ARBA"/>
</dbReference>
<dbReference type="SMART" id="SM00097">
    <property type="entry name" value="WNT1"/>
    <property type="match status" value="1"/>
</dbReference>
<dbReference type="GO" id="GO:0007517">
    <property type="term" value="P:muscle organ development"/>
    <property type="evidence" value="ECO:0007669"/>
    <property type="project" value="UniProtKB-ARBA"/>
</dbReference>
<name>A0AAE1BWA2_PETCI</name>
<dbReference type="GO" id="GO:0030182">
    <property type="term" value="P:neuron differentiation"/>
    <property type="evidence" value="ECO:0007669"/>
    <property type="project" value="TreeGrafter"/>
</dbReference>
<dbReference type="InterPro" id="IPR005817">
    <property type="entry name" value="Wnt"/>
</dbReference>
<evidence type="ECO:0000256" key="5">
    <source>
        <dbReference type="ARBA" id="ARBA00022530"/>
    </source>
</evidence>
<evidence type="ECO:0000256" key="1">
    <source>
        <dbReference type="ARBA" id="ARBA00004498"/>
    </source>
</evidence>
<dbReference type="GO" id="GO:0005125">
    <property type="term" value="F:cytokine activity"/>
    <property type="evidence" value="ECO:0007669"/>
    <property type="project" value="TreeGrafter"/>
</dbReference>
<keyword evidence="4" id="KW-0964">Secreted</keyword>
<keyword evidence="3 9" id="KW-0217">Developmental protein</keyword>
<dbReference type="PANTHER" id="PTHR12027:SF91">
    <property type="entry name" value="PROTO-ONCOGENE WNT-1"/>
    <property type="match status" value="1"/>
</dbReference>
<dbReference type="Pfam" id="PF00110">
    <property type="entry name" value="wnt"/>
    <property type="match status" value="1"/>
</dbReference>
<dbReference type="InterPro" id="IPR043158">
    <property type="entry name" value="Wnt_C"/>
</dbReference>
<protein>
    <recommendedName>
        <fullName evidence="9">Protein Wnt</fullName>
    </recommendedName>
</protein>
<feature type="compositionally biased region" description="Basic residues" evidence="10">
    <location>
        <begin position="125"/>
        <end position="137"/>
    </location>
</feature>
<evidence type="ECO:0000313" key="12">
    <source>
        <dbReference type="Proteomes" id="UP001286313"/>
    </source>
</evidence>
<evidence type="ECO:0000256" key="9">
    <source>
        <dbReference type="RuleBase" id="RU003500"/>
    </source>
</evidence>
<dbReference type="EMBL" id="JAWQEG010005402">
    <property type="protein sequence ID" value="KAK3858121.1"/>
    <property type="molecule type" value="Genomic_DNA"/>
</dbReference>
<evidence type="ECO:0000256" key="7">
    <source>
        <dbReference type="ARBA" id="ARBA00023157"/>
    </source>
</evidence>
<evidence type="ECO:0000256" key="2">
    <source>
        <dbReference type="ARBA" id="ARBA00005683"/>
    </source>
</evidence>
<dbReference type="Gene3D" id="3.30.2460.20">
    <property type="match status" value="1"/>
</dbReference>
<dbReference type="AlphaFoldDB" id="A0AAE1BWA2"/>
<dbReference type="InterPro" id="IPR018161">
    <property type="entry name" value="Wnt_CS"/>
</dbReference>
<comment type="subcellular location">
    <subcellularLocation>
        <location evidence="1 9">Secreted</location>
        <location evidence="1 9">Extracellular space</location>
        <location evidence="1 9">Extracellular matrix</location>
    </subcellularLocation>
</comment>
<dbReference type="PROSITE" id="PS00246">
    <property type="entry name" value="WNT1"/>
    <property type="match status" value="1"/>
</dbReference>
<keyword evidence="12" id="KW-1185">Reference proteome</keyword>
<comment type="function">
    <text evidence="9">Ligand for members of the frizzled family of seven transmembrane receptors.</text>
</comment>
<feature type="region of interest" description="Disordered" evidence="10">
    <location>
        <begin position="114"/>
        <end position="137"/>
    </location>
</feature>
<proteinExistence type="inferred from homology"/>
<evidence type="ECO:0000256" key="4">
    <source>
        <dbReference type="ARBA" id="ARBA00022525"/>
    </source>
</evidence>
<sequence length="302" mass="34782">MPTGPYSGLGVTGTQMEARGEACEGGVNGGATWTHLAPVIITLLINQSEFHNGFRHGGWLHVRDNMRKECKCHGMSGSCTVKTCWWRLPYFRQVGDVLKDRFDGASRVVVRSVGANARNPNDRRPNRRRKTKRQKRKSLRLFRPFNPNLKPPSKKDLVYLEDSPDFCVRNKKLGILGTRGRECNRTSIGLDGCDLMCCGREYHTRVVEEEKRCSCTFQWCCEVKLYNNNETSVQQQRDQCTTINKTSVQRDQCKTRPVYNELCVQRDQRTTRPVYNNETSVQRDQRTTTRPVYNTVYTVDCQ</sequence>
<dbReference type="PRINTS" id="PR01349">
    <property type="entry name" value="WNTPROTEIN"/>
</dbReference>
<keyword evidence="8" id="KW-0449">Lipoprotein</keyword>
<evidence type="ECO:0000256" key="10">
    <source>
        <dbReference type="SAM" id="MobiDB-lite"/>
    </source>
</evidence>
<evidence type="ECO:0000256" key="6">
    <source>
        <dbReference type="ARBA" id="ARBA00022687"/>
    </source>
</evidence>
<dbReference type="GO" id="GO:0060070">
    <property type="term" value="P:canonical Wnt signaling pathway"/>
    <property type="evidence" value="ECO:0007669"/>
    <property type="project" value="TreeGrafter"/>
</dbReference>
<evidence type="ECO:0000256" key="3">
    <source>
        <dbReference type="ARBA" id="ARBA00022473"/>
    </source>
</evidence>
<dbReference type="GO" id="GO:0005615">
    <property type="term" value="C:extracellular space"/>
    <property type="evidence" value="ECO:0007669"/>
    <property type="project" value="TreeGrafter"/>
</dbReference>
<evidence type="ECO:0000313" key="11">
    <source>
        <dbReference type="EMBL" id="KAK3858121.1"/>
    </source>
</evidence>
<evidence type="ECO:0000256" key="8">
    <source>
        <dbReference type="ARBA" id="ARBA00023288"/>
    </source>
</evidence>
<organism evidence="11 12">
    <name type="scientific">Petrolisthes cinctipes</name>
    <name type="common">Flat porcelain crab</name>
    <dbReference type="NCBI Taxonomy" id="88211"/>
    <lineage>
        <taxon>Eukaryota</taxon>
        <taxon>Metazoa</taxon>
        <taxon>Ecdysozoa</taxon>
        <taxon>Arthropoda</taxon>
        <taxon>Crustacea</taxon>
        <taxon>Multicrustacea</taxon>
        <taxon>Malacostraca</taxon>
        <taxon>Eumalacostraca</taxon>
        <taxon>Eucarida</taxon>
        <taxon>Decapoda</taxon>
        <taxon>Pleocyemata</taxon>
        <taxon>Anomura</taxon>
        <taxon>Galatheoidea</taxon>
        <taxon>Porcellanidae</taxon>
        <taxon>Petrolisthes</taxon>
    </lineage>
</organism>
<keyword evidence="5" id="KW-0272">Extracellular matrix</keyword>
<dbReference type="GO" id="GO:0005109">
    <property type="term" value="F:frizzled binding"/>
    <property type="evidence" value="ECO:0007669"/>
    <property type="project" value="TreeGrafter"/>
</dbReference>
<keyword evidence="7" id="KW-1015">Disulfide bond</keyword>
<dbReference type="GO" id="GO:0045165">
    <property type="term" value="P:cell fate commitment"/>
    <property type="evidence" value="ECO:0007669"/>
    <property type="project" value="TreeGrafter"/>
</dbReference>
<accession>A0AAE1BWA2</accession>
<dbReference type="Proteomes" id="UP001286313">
    <property type="component" value="Unassembled WGS sequence"/>
</dbReference>
<keyword evidence="6 9" id="KW-0879">Wnt signaling pathway</keyword>
<comment type="similarity">
    <text evidence="2 9">Belongs to the Wnt family.</text>
</comment>
<dbReference type="PANTHER" id="PTHR12027">
    <property type="entry name" value="WNT RELATED"/>
    <property type="match status" value="1"/>
</dbReference>